<evidence type="ECO:0000313" key="1">
    <source>
        <dbReference type="EMBL" id="MDN4370814.1"/>
    </source>
</evidence>
<name>A0AAW7M1J4_9ENTR</name>
<evidence type="ECO:0008006" key="3">
    <source>
        <dbReference type="Google" id="ProtNLM"/>
    </source>
</evidence>
<dbReference type="InterPro" id="IPR025153">
    <property type="entry name" value="Ead_Ea22"/>
</dbReference>
<organism evidence="1 2">
    <name type="scientific">Citrobacter portucalensis</name>
    <dbReference type="NCBI Taxonomy" id="1639133"/>
    <lineage>
        <taxon>Bacteria</taxon>
        <taxon>Pseudomonadati</taxon>
        <taxon>Pseudomonadota</taxon>
        <taxon>Gammaproteobacteria</taxon>
        <taxon>Enterobacterales</taxon>
        <taxon>Enterobacteriaceae</taxon>
        <taxon>Citrobacter</taxon>
        <taxon>Citrobacter freundii complex</taxon>
    </lineage>
</organism>
<gene>
    <name evidence="1" type="ORF">PEY55_21380</name>
</gene>
<proteinExistence type="predicted"/>
<accession>A0AAW7M1J4</accession>
<reference evidence="1" key="1">
    <citation type="journal article" date="2023" name="Antimicrob Resist Infect Control">
        <title>Sanitary installations and wastewater plumbing as reservoir for the long-term circulation and transmission of carbapenemase producing Citrobacter freundii clones in a hospital setting.</title>
        <authorList>
            <person name="Hamerlinck H."/>
            <person name="Aerssens A."/>
            <person name="Boelens J."/>
            <person name="Dehaene A."/>
            <person name="McMahon M."/>
            <person name="Messiaen A.S."/>
            <person name="Vandendriessche S."/>
            <person name="Velghe A."/>
            <person name="Leroux-Roels I."/>
            <person name="Verhasselt B."/>
        </authorList>
    </citation>
    <scope>NUCLEOTIDE SEQUENCE</scope>
    <source>
        <strain evidence="1">UZG-GERCF-220920-Env23</strain>
    </source>
</reference>
<evidence type="ECO:0000313" key="2">
    <source>
        <dbReference type="Proteomes" id="UP001169985"/>
    </source>
</evidence>
<comment type="caution">
    <text evidence="1">The sequence shown here is derived from an EMBL/GenBank/DDBJ whole genome shotgun (WGS) entry which is preliminary data.</text>
</comment>
<protein>
    <recommendedName>
        <fullName evidence="3">Ead/Ea22-like family protein</fullName>
    </recommendedName>
</protein>
<dbReference type="Proteomes" id="UP001169985">
    <property type="component" value="Unassembled WGS sequence"/>
</dbReference>
<dbReference type="EMBL" id="JAQIHS010000032">
    <property type="protein sequence ID" value="MDN4370814.1"/>
    <property type="molecule type" value="Genomic_DNA"/>
</dbReference>
<dbReference type="Pfam" id="PF13935">
    <property type="entry name" value="Ead_Ea22"/>
    <property type="match status" value="1"/>
</dbReference>
<dbReference type="AlphaFoldDB" id="A0AAW7M1J4"/>
<sequence length="258" mass="28646">MSKLTRDLIAKSMLSSIENYVFEVIDSVENEVGVLTTEDHHSINSCVRNAVEKAAAELNSEQNVLRPVGVMSEKAFHRLENSESRFIALWPRPEIYLPRKRPGRLCNRIRANCQRRHWREGGMMGDMNALLRRLDNAAKGATQGQWVAFTHTASGTFSVHTPDDARCENVIKWAGFDCLENAKGNAEFIAVANPENIRQLVRHTADLTASHEELRSTMSAIYNSIKESGGLHAVAIMNAAKRAYDDSANIAGIAVKGE</sequence>
<reference evidence="1" key="2">
    <citation type="submission" date="2023-01" db="EMBL/GenBank/DDBJ databases">
        <authorList>
            <person name="Hamerlinck H."/>
            <person name="Aerssens A."/>
            <person name="Boelens J."/>
            <person name="Messiaen A.-S."/>
            <person name="Vandendriessche S."/>
            <person name="Velghe A."/>
            <person name="Verhasselt B."/>
            <person name="Leroux-Roels I."/>
        </authorList>
    </citation>
    <scope>NUCLEOTIDE SEQUENCE</scope>
    <source>
        <strain evidence="1">UZG-GERCF-220920-Env23</strain>
    </source>
</reference>